<dbReference type="InParanoid" id="A0A2J6SPR6"/>
<dbReference type="PANTHER" id="PTHR10655:SF63">
    <property type="entry name" value="PHOSPHOLIPASE_CARBOXYLESTERASE_THIOESTERASE DOMAIN-CONTAINING PROTEIN"/>
    <property type="match status" value="1"/>
</dbReference>
<dbReference type="PANTHER" id="PTHR10655">
    <property type="entry name" value="LYSOPHOSPHOLIPASE-RELATED"/>
    <property type="match status" value="1"/>
</dbReference>
<dbReference type="InterPro" id="IPR029058">
    <property type="entry name" value="AB_hydrolase_fold"/>
</dbReference>
<dbReference type="AlphaFoldDB" id="A0A2J6SPR6"/>
<name>A0A2J6SPR6_9HELO</name>
<dbReference type="InterPro" id="IPR050565">
    <property type="entry name" value="LYPA1-2/EST-like"/>
</dbReference>
<sequence>MATVDATGDATIMGTLSDEEPPPSKSTTTVNPLGAGHTHTIIFLHGREDFGEYMAEFLSDKSSDGRTLPVKFPTMHWVFPTAKIRFSARRKEELCISSFPSLESEQFISQWFDAWDSIEEFDNGCTGNKRDISRHIQMILQSPEGNNPQRKQLLPASNGLTSGPGVGITNSSKDDAPSEQVIPASNEITSGPEGGIPSTLRDGEFNKAANILSRLSEGTQPATKTPLFLAHSEDDDIVPFELGNDLHQIMKGLGHNVTWKKYKDGGHWIQPDHGVDDMCTFLEGVMNV</sequence>
<feature type="region of interest" description="Disordered" evidence="2">
    <location>
        <begin position="143"/>
        <end position="199"/>
    </location>
</feature>
<dbReference type="Gene3D" id="3.40.50.1820">
    <property type="entry name" value="alpha/beta hydrolase"/>
    <property type="match status" value="2"/>
</dbReference>
<evidence type="ECO:0000313" key="4">
    <source>
        <dbReference type="EMBL" id="PMD52754.1"/>
    </source>
</evidence>
<evidence type="ECO:0000259" key="3">
    <source>
        <dbReference type="Pfam" id="PF02230"/>
    </source>
</evidence>
<evidence type="ECO:0000256" key="2">
    <source>
        <dbReference type="SAM" id="MobiDB-lite"/>
    </source>
</evidence>
<dbReference type="InterPro" id="IPR003140">
    <property type="entry name" value="PLipase/COase/thioEstase"/>
</dbReference>
<dbReference type="Proteomes" id="UP000235371">
    <property type="component" value="Unassembled WGS sequence"/>
</dbReference>
<dbReference type="EMBL" id="KZ613895">
    <property type="protein sequence ID" value="PMD52754.1"/>
    <property type="molecule type" value="Genomic_DNA"/>
</dbReference>
<dbReference type="GeneID" id="36595483"/>
<organism evidence="4 5">
    <name type="scientific">Hyaloscypha bicolor E</name>
    <dbReference type="NCBI Taxonomy" id="1095630"/>
    <lineage>
        <taxon>Eukaryota</taxon>
        <taxon>Fungi</taxon>
        <taxon>Dikarya</taxon>
        <taxon>Ascomycota</taxon>
        <taxon>Pezizomycotina</taxon>
        <taxon>Leotiomycetes</taxon>
        <taxon>Helotiales</taxon>
        <taxon>Hyaloscyphaceae</taxon>
        <taxon>Hyaloscypha</taxon>
        <taxon>Hyaloscypha bicolor</taxon>
    </lineage>
</organism>
<dbReference type="RefSeq" id="XP_024729658.1">
    <property type="nucleotide sequence ID" value="XM_024887407.1"/>
</dbReference>
<dbReference type="GO" id="GO:0052689">
    <property type="term" value="F:carboxylic ester hydrolase activity"/>
    <property type="evidence" value="ECO:0007669"/>
    <property type="project" value="TreeGrafter"/>
</dbReference>
<evidence type="ECO:0000313" key="5">
    <source>
        <dbReference type="Proteomes" id="UP000235371"/>
    </source>
</evidence>
<accession>A0A2J6SPR6</accession>
<evidence type="ECO:0000256" key="1">
    <source>
        <dbReference type="ARBA" id="ARBA00006499"/>
    </source>
</evidence>
<dbReference type="SUPFAM" id="SSF53474">
    <property type="entry name" value="alpha/beta-Hydrolases"/>
    <property type="match status" value="1"/>
</dbReference>
<dbReference type="Pfam" id="PF02230">
    <property type="entry name" value="Abhydrolase_2"/>
    <property type="match status" value="1"/>
</dbReference>
<dbReference type="OrthoDB" id="2418081at2759"/>
<dbReference type="GO" id="GO:0005737">
    <property type="term" value="C:cytoplasm"/>
    <property type="evidence" value="ECO:0007669"/>
    <property type="project" value="TreeGrafter"/>
</dbReference>
<proteinExistence type="inferred from homology"/>
<dbReference type="STRING" id="1095630.A0A2J6SPR6"/>
<keyword evidence="5" id="KW-1185">Reference proteome</keyword>
<protein>
    <recommendedName>
        <fullName evidence="3">Phospholipase/carboxylesterase/thioesterase domain-containing protein</fullName>
    </recommendedName>
</protein>
<gene>
    <name evidence="4" type="ORF">K444DRAFT_668422</name>
</gene>
<dbReference type="GO" id="GO:0008474">
    <property type="term" value="F:palmitoyl-(protein) hydrolase activity"/>
    <property type="evidence" value="ECO:0007669"/>
    <property type="project" value="TreeGrafter"/>
</dbReference>
<feature type="region of interest" description="Disordered" evidence="2">
    <location>
        <begin position="1"/>
        <end position="33"/>
    </location>
</feature>
<reference evidence="4 5" key="1">
    <citation type="submission" date="2016-04" db="EMBL/GenBank/DDBJ databases">
        <title>A degradative enzymes factory behind the ericoid mycorrhizal symbiosis.</title>
        <authorList>
            <consortium name="DOE Joint Genome Institute"/>
            <person name="Martino E."/>
            <person name="Morin E."/>
            <person name="Grelet G."/>
            <person name="Kuo A."/>
            <person name="Kohler A."/>
            <person name="Daghino S."/>
            <person name="Barry K."/>
            <person name="Choi C."/>
            <person name="Cichocki N."/>
            <person name="Clum A."/>
            <person name="Copeland A."/>
            <person name="Hainaut M."/>
            <person name="Haridas S."/>
            <person name="Labutti K."/>
            <person name="Lindquist E."/>
            <person name="Lipzen A."/>
            <person name="Khouja H.-R."/>
            <person name="Murat C."/>
            <person name="Ohm R."/>
            <person name="Olson A."/>
            <person name="Spatafora J."/>
            <person name="Veneault-Fourrey C."/>
            <person name="Henrissat B."/>
            <person name="Grigoriev I."/>
            <person name="Martin F."/>
            <person name="Perotto S."/>
        </authorList>
    </citation>
    <scope>NUCLEOTIDE SEQUENCE [LARGE SCALE GENOMIC DNA]</scope>
    <source>
        <strain evidence="4 5">E</strain>
    </source>
</reference>
<comment type="similarity">
    <text evidence="1">Belongs to the AB hydrolase superfamily. AB hydrolase 2 family.</text>
</comment>
<feature type="domain" description="Phospholipase/carboxylesterase/thioesterase" evidence="3">
    <location>
        <begin position="217"/>
        <end position="283"/>
    </location>
</feature>